<accession>A0AAD1YAC8</accession>
<comment type="caution">
    <text evidence="1">The sequence shown here is derived from an EMBL/GenBank/DDBJ whole genome shotgun (WGS) entry which is preliminary data.</text>
</comment>
<keyword evidence="2" id="KW-1185">Reference proteome</keyword>
<evidence type="ECO:0000313" key="1">
    <source>
        <dbReference type="EMBL" id="CAI2387594.1"/>
    </source>
</evidence>
<proteinExistence type="predicted"/>
<evidence type="ECO:0000313" key="2">
    <source>
        <dbReference type="Proteomes" id="UP001295684"/>
    </source>
</evidence>
<gene>
    <name evidence="1" type="ORF">ECRASSUSDP1_LOCUS29228</name>
</gene>
<dbReference type="AlphaFoldDB" id="A0AAD1YAC8"/>
<protein>
    <submittedName>
        <fullName evidence="1">Uncharacterized protein</fullName>
    </submittedName>
</protein>
<reference evidence="1" key="1">
    <citation type="submission" date="2023-07" db="EMBL/GenBank/DDBJ databases">
        <authorList>
            <consortium name="AG Swart"/>
            <person name="Singh M."/>
            <person name="Singh A."/>
            <person name="Seah K."/>
            <person name="Emmerich C."/>
        </authorList>
    </citation>
    <scope>NUCLEOTIDE SEQUENCE</scope>
    <source>
        <strain evidence="1">DP1</strain>
    </source>
</reference>
<name>A0AAD1YAC8_EUPCR</name>
<sequence>MFRTKSSFTNNEDFAFESKETHDLDSLNKPDTLLTDAIEPVKQSPFQLKVASSNWHFCLNGACLSDDNDAEESYFSIPKSNLFKEYLDDLQCEEANHQDYLANFMHETQDQEPCVDKLNFEGPLIQAKACIYEEEHLKHTNFIPNLKPEIKSEVKPESKPSHKITRWRKQDDIELFKAFRMCEQQGLITLNEIRCFKSPSEVAAHLGIQMIKDTLGCKQSHMFLVNRIKNKLNDSFSIRETKLLKRLVRKYEYDNIPYLQLLESFSGKTLEGMKRACDHLCENKRNKKLSKVQQA</sequence>
<dbReference type="EMBL" id="CAMPGE010030092">
    <property type="protein sequence ID" value="CAI2387594.1"/>
    <property type="molecule type" value="Genomic_DNA"/>
</dbReference>
<dbReference type="Proteomes" id="UP001295684">
    <property type="component" value="Unassembled WGS sequence"/>
</dbReference>
<organism evidence="1 2">
    <name type="scientific">Euplotes crassus</name>
    <dbReference type="NCBI Taxonomy" id="5936"/>
    <lineage>
        <taxon>Eukaryota</taxon>
        <taxon>Sar</taxon>
        <taxon>Alveolata</taxon>
        <taxon>Ciliophora</taxon>
        <taxon>Intramacronucleata</taxon>
        <taxon>Spirotrichea</taxon>
        <taxon>Hypotrichia</taxon>
        <taxon>Euplotida</taxon>
        <taxon>Euplotidae</taxon>
        <taxon>Moneuplotes</taxon>
    </lineage>
</organism>